<reference evidence="3" key="1">
    <citation type="journal article" date="2015" name="BMC Genomics">
        <title>Draft genome of a commonly misdiagnosed multidrug resistant pathogen Candida auris.</title>
        <authorList>
            <person name="Chatterjee S."/>
            <person name="Alampalli S.V."/>
            <person name="Nageshan R.K."/>
            <person name="Chettiar S.T."/>
            <person name="Joshi S."/>
            <person name="Tatu U.S."/>
        </authorList>
    </citation>
    <scope>NUCLEOTIDE SEQUENCE [LARGE SCALE GENOMIC DNA]</scope>
    <source>
        <strain evidence="3">6684</strain>
    </source>
</reference>
<gene>
    <name evidence="2" type="ORF">QG37_03130</name>
</gene>
<dbReference type="AlphaFoldDB" id="A0A0L0NZX0"/>
<evidence type="ECO:0000313" key="2">
    <source>
        <dbReference type="EMBL" id="KND99717.1"/>
    </source>
</evidence>
<keyword evidence="1" id="KW-0812">Transmembrane</keyword>
<dbReference type="VEuPathDB" id="FungiDB:CJI96_0003444"/>
<comment type="caution">
    <text evidence="2">The sequence shown here is derived from an EMBL/GenBank/DDBJ whole genome shotgun (WGS) entry which is preliminary data.</text>
</comment>
<dbReference type="VEuPathDB" id="FungiDB:CJI97_000654"/>
<feature type="transmembrane region" description="Helical" evidence="1">
    <location>
        <begin position="45"/>
        <end position="64"/>
    </location>
</feature>
<proteinExistence type="predicted"/>
<organism evidence="2 3">
    <name type="scientific">Candidozyma auris</name>
    <name type="common">Yeast</name>
    <name type="synonym">Candida auris</name>
    <dbReference type="NCBI Taxonomy" id="498019"/>
    <lineage>
        <taxon>Eukaryota</taxon>
        <taxon>Fungi</taxon>
        <taxon>Dikarya</taxon>
        <taxon>Ascomycota</taxon>
        <taxon>Saccharomycotina</taxon>
        <taxon>Pichiomycetes</taxon>
        <taxon>Metschnikowiaceae</taxon>
        <taxon>Candidozyma</taxon>
    </lineage>
</organism>
<sequence length="314" mass="35078">MSKVEDLIIAERNLENISSGSSGGTVPQQNHIAPHNSRRSSWQHIFFIVMFFVFTTCNTMYFVGPVCHLSPMFSKFYIEKTSNDSWSNATSTIMSLFEYFYPGSMDELRKLLSNKTTRDGLSYRFYFAHMCTNTLCLPGDSFHRGVTPNILALNLVGSGEVNKKFVQQWTQMYQEALDKAVAVIRRLEQNGTDHDTKVAQLVKSLQSEIYYDGLGPSIITYVLLLLTIIPFVITLVLNSVKAAVICTLVTPTLILVTAILAIIDLPMPYIPAVFEANGVHILRGGIVYCYAGQVLVAIVYTFSGWLLATSLEEP</sequence>
<feature type="transmembrane region" description="Helical" evidence="1">
    <location>
        <begin position="218"/>
        <end position="237"/>
    </location>
</feature>
<protein>
    <submittedName>
        <fullName evidence="2">Uncharacterized protein</fullName>
    </submittedName>
</protein>
<evidence type="ECO:0000256" key="1">
    <source>
        <dbReference type="SAM" id="Phobius"/>
    </source>
</evidence>
<dbReference type="Proteomes" id="UP000037122">
    <property type="component" value="Unassembled WGS sequence"/>
</dbReference>
<feature type="transmembrane region" description="Helical" evidence="1">
    <location>
        <begin position="285"/>
        <end position="308"/>
    </location>
</feature>
<dbReference type="EMBL" id="LGST01000021">
    <property type="protein sequence ID" value="KND99717.1"/>
    <property type="molecule type" value="Genomic_DNA"/>
</dbReference>
<dbReference type="VEuPathDB" id="FungiDB:CJJ09_002612"/>
<keyword evidence="1" id="KW-1133">Transmembrane helix</keyword>
<dbReference type="VEuPathDB" id="FungiDB:QG37_03130"/>
<dbReference type="VEuPathDB" id="FungiDB:CJJ07_005512"/>
<keyword evidence="1" id="KW-0472">Membrane</keyword>
<accession>A0A0L0NZX0</accession>
<evidence type="ECO:0000313" key="3">
    <source>
        <dbReference type="Proteomes" id="UP000037122"/>
    </source>
</evidence>
<feature type="transmembrane region" description="Helical" evidence="1">
    <location>
        <begin position="244"/>
        <end position="265"/>
    </location>
</feature>
<name>A0A0L0NZX0_CANAR</name>
<dbReference type="VEuPathDB" id="FungiDB:B9J08_000652"/>